<evidence type="ECO:0008006" key="3">
    <source>
        <dbReference type="Google" id="ProtNLM"/>
    </source>
</evidence>
<dbReference type="EMBL" id="CVLB01000002">
    <property type="protein sequence ID" value="CRF34711.1"/>
    <property type="molecule type" value="Genomic_DNA"/>
</dbReference>
<accession>A0A0G4K9F6</accession>
<dbReference type="Proteomes" id="UP000043763">
    <property type="component" value="Unassembled WGS sequence"/>
</dbReference>
<sequence>MIHITRFDGSILYVNPHQIEFMEETPDLVITMLSGRKVVTKDSFETVLNRIIDYRSRIIDEKSIKKPSFYGNEE</sequence>
<dbReference type="RefSeq" id="WP_048595370.1">
    <property type="nucleotide sequence ID" value="NZ_CVLB01000002.1"/>
</dbReference>
<dbReference type="OrthoDB" id="9799862at2"/>
<protein>
    <recommendedName>
        <fullName evidence="3">Flagellar protein FlbD</fullName>
    </recommendedName>
</protein>
<evidence type="ECO:0000313" key="2">
    <source>
        <dbReference type="Proteomes" id="UP000043763"/>
    </source>
</evidence>
<name>A0A0G4K9F6_9SPIR</name>
<evidence type="ECO:0000313" key="1">
    <source>
        <dbReference type="EMBL" id="CRF34711.1"/>
    </source>
</evidence>
<dbReference type="AlphaFoldDB" id="A0A0G4K9F6"/>
<gene>
    <name evidence="1" type="ORF">BRSU_2197</name>
</gene>
<reference evidence="2" key="1">
    <citation type="submission" date="2015-04" db="EMBL/GenBank/DDBJ databases">
        <authorList>
            <person name="Mushtaq Mamoona"/>
        </authorList>
    </citation>
    <scope>NUCLEOTIDE SEQUENCE [LARGE SCALE GENOMIC DNA]</scope>
    <source>
        <strain evidence="2">AN4859/03</strain>
    </source>
</reference>
<dbReference type="Pfam" id="PF06289">
    <property type="entry name" value="FlbD"/>
    <property type="match status" value="1"/>
</dbReference>
<dbReference type="PANTHER" id="PTHR39185:SF1">
    <property type="entry name" value="SWARMING MOTILITY PROTEIN SWRD"/>
    <property type="match status" value="1"/>
</dbReference>
<dbReference type="InterPro" id="IPR009384">
    <property type="entry name" value="SwrD-like"/>
</dbReference>
<dbReference type="PANTHER" id="PTHR39185">
    <property type="entry name" value="SWARMING MOTILITY PROTEIN SWRD"/>
    <property type="match status" value="1"/>
</dbReference>
<keyword evidence="2" id="KW-1185">Reference proteome</keyword>
<proteinExistence type="predicted"/>
<organism evidence="1 2">
    <name type="scientific">Brachyspira suanatina</name>
    <dbReference type="NCBI Taxonomy" id="381802"/>
    <lineage>
        <taxon>Bacteria</taxon>
        <taxon>Pseudomonadati</taxon>
        <taxon>Spirochaetota</taxon>
        <taxon>Spirochaetia</taxon>
        <taxon>Brachyspirales</taxon>
        <taxon>Brachyspiraceae</taxon>
        <taxon>Brachyspira</taxon>
    </lineage>
</organism>